<dbReference type="EMBL" id="MUHB01000008">
    <property type="protein sequence ID" value="OXB05000.1"/>
    <property type="molecule type" value="Genomic_DNA"/>
</dbReference>
<evidence type="ECO:0000313" key="2">
    <source>
        <dbReference type="EMBL" id="SHL31814.1"/>
    </source>
</evidence>
<protein>
    <submittedName>
        <fullName evidence="1">Uncharacterized protein</fullName>
    </submittedName>
</protein>
<keyword evidence="3" id="KW-1185">Reference proteome</keyword>
<reference evidence="2 3" key="2">
    <citation type="submission" date="2016-11" db="EMBL/GenBank/DDBJ databases">
        <authorList>
            <person name="Varghese N."/>
            <person name="Submissions S."/>
        </authorList>
    </citation>
    <scope>NUCLEOTIDE SEQUENCE [LARGE SCALE GENOMIC DNA]</scope>
    <source>
        <strain evidence="2 3">DSM 6368</strain>
    </source>
</reference>
<dbReference type="Proteomes" id="UP000198431">
    <property type="component" value="Unassembled WGS sequence"/>
</dbReference>
<organism evidence="1 4">
    <name type="scientific">Flavobacterium pectinovorum</name>
    <dbReference type="NCBI Taxonomy" id="29533"/>
    <lineage>
        <taxon>Bacteria</taxon>
        <taxon>Pseudomonadati</taxon>
        <taxon>Bacteroidota</taxon>
        <taxon>Flavobacteriia</taxon>
        <taxon>Flavobacteriales</taxon>
        <taxon>Flavobacteriaceae</taxon>
        <taxon>Flavobacterium</taxon>
    </lineage>
</organism>
<gene>
    <name evidence="1" type="ORF">B0A72_11015</name>
    <name evidence="2" type="ORF">SAMN05444387_0307</name>
</gene>
<evidence type="ECO:0000313" key="1">
    <source>
        <dbReference type="EMBL" id="OXB05000.1"/>
    </source>
</evidence>
<accession>A0AB36P1V6</accession>
<dbReference type="AlphaFoldDB" id="A0AB36P1V6"/>
<evidence type="ECO:0000313" key="4">
    <source>
        <dbReference type="Proteomes" id="UP000198431"/>
    </source>
</evidence>
<proteinExistence type="predicted"/>
<evidence type="ECO:0000313" key="3">
    <source>
        <dbReference type="Proteomes" id="UP000184216"/>
    </source>
</evidence>
<comment type="caution">
    <text evidence="1">The sequence shown here is derived from an EMBL/GenBank/DDBJ whole genome shotgun (WGS) entry which is preliminary data.</text>
</comment>
<dbReference type="Proteomes" id="UP000184216">
    <property type="component" value="Unassembled WGS sequence"/>
</dbReference>
<dbReference type="EMBL" id="FRBX01000001">
    <property type="protein sequence ID" value="SHL31814.1"/>
    <property type="molecule type" value="Genomic_DNA"/>
</dbReference>
<sequence>MSNLEQFKKDLNVHLENEFNVSNETDSIKKLAEAENTVHDFVDKYIEKFGLNRSDLNITSSDLISEFAKRKIKYIE</sequence>
<dbReference type="RefSeq" id="WP_073393220.1">
    <property type="nucleotide sequence ID" value="NZ_FRBX01000001.1"/>
</dbReference>
<name>A0AB36P1V6_9FLAO</name>
<reference evidence="1 4" key="1">
    <citation type="submission" date="2016-11" db="EMBL/GenBank/DDBJ databases">
        <title>Whole genomes of Flavobacteriaceae.</title>
        <authorList>
            <person name="Stine C."/>
            <person name="Li C."/>
            <person name="Tadesse D."/>
        </authorList>
    </citation>
    <scope>NUCLEOTIDE SEQUENCE [LARGE SCALE GENOMIC DNA]</scope>
    <source>
        <strain evidence="1 4">ATCC 19366</strain>
    </source>
</reference>